<name>A0A371HVF4_MUCPR</name>
<evidence type="ECO:0000313" key="2">
    <source>
        <dbReference type="Proteomes" id="UP000257109"/>
    </source>
</evidence>
<protein>
    <submittedName>
        <fullName evidence="1">Uncharacterized protein</fullName>
    </submittedName>
</protein>
<dbReference type="AlphaFoldDB" id="A0A371HVF4"/>
<reference evidence="1" key="1">
    <citation type="submission" date="2018-05" db="EMBL/GenBank/DDBJ databases">
        <title>Draft genome of Mucuna pruriens seed.</title>
        <authorList>
            <person name="Nnadi N.E."/>
            <person name="Vos R."/>
            <person name="Hasami M.H."/>
            <person name="Devisetty U.K."/>
            <person name="Aguiy J.C."/>
        </authorList>
    </citation>
    <scope>NUCLEOTIDE SEQUENCE [LARGE SCALE GENOMIC DNA]</scope>
    <source>
        <strain evidence="1">JCA_2017</strain>
    </source>
</reference>
<feature type="non-terminal residue" evidence="1">
    <location>
        <position position="1"/>
    </location>
</feature>
<evidence type="ECO:0000313" key="1">
    <source>
        <dbReference type="EMBL" id="RDY06770.1"/>
    </source>
</evidence>
<proteinExistence type="predicted"/>
<gene>
    <name evidence="1" type="ORF">CR513_09197</name>
</gene>
<dbReference type="Proteomes" id="UP000257109">
    <property type="component" value="Unassembled WGS sequence"/>
</dbReference>
<organism evidence="1 2">
    <name type="scientific">Mucuna pruriens</name>
    <name type="common">Velvet bean</name>
    <name type="synonym">Dolichos pruriens</name>
    <dbReference type="NCBI Taxonomy" id="157652"/>
    <lineage>
        <taxon>Eukaryota</taxon>
        <taxon>Viridiplantae</taxon>
        <taxon>Streptophyta</taxon>
        <taxon>Embryophyta</taxon>
        <taxon>Tracheophyta</taxon>
        <taxon>Spermatophyta</taxon>
        <taxon>Magnoliopsida</taxon>
        <taxon>eudicotyledons</taxon>
        <taxon>Gunneridae</taxon>
        <taxon>Pentapetalae</taxon>
        <taxon>rosids</taxon>
        <taxon>fabids</taxon>
        <taxon>Fabales</taxon>
        <taxon>Fabaceae</taxon>
        <taxon>Papilionoideae</taxon>
        <taxon>50 kb inversion clade</taxon>
        <taxon>NPAAA clade</taxon>
        <taxon>indigoferoid/millettioid clade</taxon>
        <taxon>Phaseoleae</taxon>
        <taxon>Mucuna</taxon>
    </lineage>
</organism>
<sequence length="131" mass="15290">MLGNLRINARKGLRPTRHKVLRPTRPTCFGKADRMESAWRSVNLVICDVCDVGRRIRNRRRYDVCGIFGPSRISGQEWSPMGYMGFLSCYVRQDKNELGKKAFQILCHYLRMIPIAPKFLHFYQMRPGAKI</sequence>
<comment type="caution">
    <text evidence="1">The sequence shown here is derived from an EMBL/GenBank/DDBJ whole genome shotgun (WGS) entry which is preliminary data.</text>
</comment>
<dbReference type="EMBL" id="QJKJ01001615">
    <property type="protein sequence ID" value="RDY06770.1"/>
    <property type="molecule type" value="Genomic_DNA"/>
</dbReference>
<keyword evidence="2" id="KW-1185">Reference proteome</keyword>
<accession>A0A371HVF4</accession>